<reference evidence="1 2" key="1">
    <citation type="journal article" date="2018" name="Sci. Rep.">
        <title>Genome sequence of the cauliflower mushroom Sparassis crispa (Hanabiratake) and its association with beneficial usage.</title>
        <authorList>
            <person name="Kiyama R."/>
            <person name="Furutani Y."/>
            <person name="Kawaguchi K."/>
            <person name="Nakanishi T."/>
        </authorList>
    </citation>
    <scope>NUCLEOTIDE SEQUENCE [LARGE SCALE GENOMIC DNA]</scope>
</reference>
<comment type="caution">
    <text evidence="1">The sequence shown here is derived from an EMBL/GenBank/DDBJ whole genome shotgun (WGS) entry which is preliminary data.</text>
</comment>
<organism evidence="1 2">
    <name type="scientific">Sparassis crispa</name>
    <dbReference type="NCBI Taxonomy" id="139825"/>
    <lineage>
        <taxon>Eukaryota</taxon>
        <taxon>Fungi</taxon>
        <taxon>Dikarya</taxon>
        <taxon>Basidiomycota</taxon>
        <taxon>Agaricomycotina</taxon>
        <taxon>Agaricomycetes</taxon>
        <taxon>Polyporales</taxon>
        <taxon>Sparassidaceae</taxon>
        <taxon>Sparassis</taxon>
    </lineage>
</organism>
<dbReference type="GeneID" id="38783405"/>
<dbReference type="RefSeq" id="XP_027617401.1">
    <property type="nucleotide sequence ID" value="XM_027761600.1"/>
</dbReference>
<evidence type="ECO:0000313" key="2">
    <source>
        <dbReference type="Proteomes" id="UP000287166"/>
    </source>
</evidence>
<gene>
    <name evidence="1" type="ORF">SCP_0903670</name>
</gene>
<accession>A0A401GW84</accession>
<dbReference type="AlphaFoldDB" id="A0A401GW84"/>
<proteinExistence type="predicted"/>
<protein>
    <submittedName>
        <fullName evidence="1">Uncharacterized protein</fullName>
    </submittedName>
</protein>
<dbReference type="EMBL" id="BFAD01000009">
    <property type="protein sequence ID" value="GBE86488.1"/>
    <property type="molecule type" value="Genomic_DNA"/>
</dbReference>
<dbReference type="Proteomes" id="UP000287166">
    <property type="component" value="Unassembled WGS sequence"/>
</dbReference>
<sequence>MGSHSNYTPCSLPSILPINILQDMVEYFRHELKTELKKYCPKAVMWWKLTDTEPHVWSSTSTEGSFLLNEVVFHSMVAPPVIDATYLSDF</sequence>
<evidence type="ECO:0000313" key="1">
    <source>
        <dbReference type="EMBL" id="GBE86488.1"/>
    </source>
</evidence>
<keyword evidence="2" id="KW-1185">Reference proteome</keyword>
<name>A0A401GW84_9APHY</name>
<dbReference type="InParanoid" id="A0A401GW84"/>